<organism evidence="3 4">
    <name type="scientific">Rubritalea squalenifaciens DSM 18772</name>
    <dbReference type="NCBI Taxonomy" id="1123071"/>
    <lineage>
        <taxon>Bacteria</taxon>
        <taxon>Pseudomonadati</taxon>
        <taxon>Verrucomicrobiota</taxon>
        <taxon>Verrucomicrobiia</taxon>
        <taxon>Verrucomicrobiales</taxon>
        <taxon>Rubritaleaceae</taxon>
        <taxon>Rubritalea</taxon>
    </lineage>
</organism>
<dbReference type="STRING" id="1123071.SAMN02745181_0852"/>
<evidence type="ECO:0000256" key="1">
    <source>
        <dbReference type="SAM" id="SignalP"/>
    </source>
</evidence>
<keyword evidence="4" id="KW-1185">Reference proteome</keyword>
<gene>
    <name evidence="3" type="ORF">SAMN02745181_0852</name>
</gene>
<sequence length="238" mass="24131">MKKHAILKTSMLAGAMAASVTVAQAATVNVDLGPNGAGTYVGTGAAPDAGTIWNNVSFAASGVSITVPTAEVTGLVDSTGVATGMGFRLESISPSTSTTQFRSFGNGGTTDLQGDRLFSRNGALGTVVISGLDDAKTYDIYLYTAGFNTNYTIGGITKNADASSTSNGTFVEGEDYVLFSGISSTSNEISIGVQDGVGALDSFGVLSGFQVVSVPEPSSTVMIGAGLAFLGLRRKRHA</sequence>
<proteinExistence type="predicted"/>
<keyword evidence="1" id="KW-0732">Signal</keyword>
<feature type="chain" id="PRO_5012364387" evidence="1">
    <location>
        <begin position="26"/>
        <end position="238"/>
    </location>
</feature>
<evidence type="ECO:0000313" key="4">
    <source>
        <dbReference type="Proteomes" id="UP000184510"/>
    </source>
</evidence>
<dbReference type="RefSeq" id="WP_143158229.1">
    <property type="nucleotide sequence ID" value="NZ_FQYR01000002.1"/>
</dbReference>
<evidence type="ECO:0000313" key="3">
    <source>
        <dbReference type="EMBL" id="SHI77489.1"/>
    </source>
</evidence>
<feature type="domain" description="Ice-binding protein C-terminal" evidence="2">
    <location>
        <begin position="213"/>
        <end position="235"/>
    </location>
</feature>
<feature type="signal peptide" evidence="1">
    <location>
        <begin position="1"/>
        <end position="25"/>
    </location>
</feature>
<name>A0A1M6DWI0_9BACT</name>
<dbReference type="EMBL" id="FQYR01000002">
    <property type="protein sequence ID" value="SHI77489.1"/>
    <property type="molecule type" value="Genomic_DNA"/>
</dbReference>
<protein>
    <submittedName>
        <fullName evidence="3">PEP-CTERM protein-sorting domain-containing protein</fullName>
    </submittedName>
</protein>
<dbReference type="Proteomes" id="UP000184510">
    <property type="component" value="Unassembled WGS sequence"/>
</dbReference>
<evidence type="ECO:0000259" key="2">
    <source>
        <dbReference type="Pfam" id="PF07589"/>
    </source>
</evidence>
<dbReference type="AlphaFoldDB" id="A0A1M6DWI0"/>
<reference evidence="3 4" key="1">
    <citation type="submission" date="2016-11" db="EMBL/GenBank/DDBJ databases">
        <authorList>
            <person name="Jaros S."/>
            <person name="Januszkiewicz K."/>
            <person name="Wedrychowicz H."/>
        </authorList>
    </citation>
    <scope>NUCLEOTIDE SEQUENCE [LARGE SCALE GENOMIC DNA]</scope>
    <source>
        <strain evidence="3 4">DSM 18772</strain>
    </source>
</reference>
<dbReference type="NCBIfam" id="TIGR02595">
    <property type="entry name" value="PEP_CTERM"/>
    <property type="match status" value="1"/>
</dbReference>
<dbReference type="InterPro" id="IPR013424">
    <property type="entry name" value="Ice-binding_C"/>
</dbReference>
<dbReference type="InParanoid" id="A0A1M6DWI0"/>
<dbReference type="Pfam" id="PF07589">
    <property type="entry name" value="PEP-CTERM"/>
    <property type="match status" value="1"/>
</dbReference>
<accession>A0A1M6DWI0</accession>